<name>A0A1H3I5E3_9BACI</name>
<feature type="region of interest" description="Disordered" evidence="9">
    <location>
        <begin position="1"/>
        <end position="23"/>
    </location>
</feature>
<evidence type="ECO:0000256" key="8">
    <source>
        <dbReference type="ARBA" id="ARBA00023012"/>
    </source>
</evidence>
<evidence type="ECO:0000256" key="2">
    <source>
        <dbReference type="ARBA" id="ARBA00012438"/>
    </source>
</evidence>
<dbReference type="GO" id="GO:0000155">
    <property type="term" value="F:phosphorelay sensor kinase activity"/>
    <property type="evidence" value="ECO:0007669"/>
    <property type="project" value="InterPro"/>
</dbReference>
<dbReference type="EMBL" id="FNPI01000001">
    <property type="protein sequence ID" value="SDY22675.1"/>
    <property type="molecule type" value="Genomic_DNA"/>
</dbReference>
<dbReference type="GO" id="GO:0005524">
    <property type="term" value="F:ATP binding"/>
    <property type="evidence" value="ECO:0007669"/>
    <property type="project" value="UniProtKB-KW"/>
</dbReference>
<reference evidence="16" key="1">
    <citation type="submission" date="2016-10" db="EMBL/GenBank/DDBJ databases">
        <authorList>
            <person name="Varghese N."/>
            <person name="Submissions S."/>
        </authorList>
    </citation>
    <scope>NUCLEOTIDE SEQUENCE [LARGE SCALE GENOMIC DNA]</scope>
    <source>
        <strain evidence="16">SP</strain>
    </source>
</reference>
<evidence type="ECO:0000256" key="5">
    <source>
        <dbReference type="ARBA" id="ARBA00022741"/>
    </source>
</evidence>
<gene>
    <name evidence="15" type="ORF">SAMN05421736_101717</name>
</gene>
<dbReference type="SUPFAM" id="SSF55874">
    <property type="entry name" value="ATPase domain of HSP90 chaperone/DNA topoisomerase II/histidine kinase"/>
    <property type="match status" value="1"/>
</dbReference>
<dbReference type="InterPro" id="IPR003661">
    <property type="entry name" value="HisK_dim/P_dom"/>
</dbReference>
<dbReference type="InterPro" id="IPR000160">
    <property type="entry name" value="GGDEF_dom"/>
</dbReference>
<dbReference type="Pfam" id="PF02518">
    <property type="entry name" value="HATPase_c"/>
    <property type="match status" value="1"/>
</dbReference>
<keyword evidence="7" id="KW-0067">ATP-binding</keyword>
<evidence type="ECO:0000259" key="11">
    <source>
        <dbReference type="PROSITE" id="PS50112"/>
    </source>
</evidence>
<dbReference type="Proteomes" id="UP000198935">
    <property type="component" value="Unassembled WGS sequence"/>
</dbReference>
<dbReference type="PRINTS" id="PR00344">
    <property type="entry name" value="BCTRLSENSOR"/>
</dbReference>
<feature type="domain" description="GGDEF" evidence="14">
    <location>
        <begin position="176"/>
        <end position="308"/>
    </location>
</feature>
<dbReference type="InterPro" id="IPR003594">
    <property type="entry name" value="HATPase_dom"/>
</dbReference>
<dbReference type="EC" id="2.7.13.3" evidence="2"/>
<evidence type="ECO:0000256" key="4">
    <source>
        <dbReference type="ARBA" id="ARBA00022679"/>
    </source>
</evidence>
<dbReference type="PROSITE" id="PS50112">
    <property type="entry name" value="PAS"/>
    <property type="match status" value="2"/>
</dbReference>
<feature type="domain" description="PAS" evidence="11">
    <location>
        <begin position="609"/>
        <end position="662"/>
    </location>
</feature>
<dbReference type="InterPro" id="IPR035919">
    <property type="entry name" value="EAL_sf"/>
</dbReference>
<dbReference type="CDD" id="cd01948">
    <property type="entry name" value="EAL"/>
    <property type="match status" value="1"/>
</dbReference>
<dbReference type="InterPro" id="IPR029787">
    <property type="entry name" value="Nucleotide_cyclase"/>
</dbReference>
<dbReference type="InterPro" id="IPR035965">
    <property type="entry name" value="PAS-like_dom_sf"/>
</dbReference>
<dbReference type="InterPro" id="IPR036097">
    <property type="entry name" value="HisK_dim/P_sf"/>
</dbReference>
<dbReference type="SMART" id="SM00052">
    <property type="entry name" value="EAL"/>
    <property type="match status" value="1"/>
</dbReference>
<evidence type="ECO:0000313" key="16">
    <source>
        <dbReference type="Proteomes" id="UP000198935"/>
    </source>
</evidence>
<dbReference type="PANTHER" id="PTHR44757">
    <property type="entry name" value="DIGUANYLATE CYCLASE DGCP"/>
    <property type="match status" value="1"/>
</dbReference>
<evidence type="ECO:0000256" key="9">
    <source>
        <dbReference type="SAM" id="MobiDB-lite"/>
    </source>
</evidence>
<dbReference type="CDD" id="cd00082">
    <property type="entry name" value="HisKA"/>
    <property type="match status" value="1"/>
</dbReference>
<keyword evidence="4" id="KW-0808">Transferase</keyword>
<evidence type="ECO:0000256" key="1">
    <source>
        <dbReference type="ARBA" id="ARBA00000085"/>
    </source>
</evidence>
<dbReference type="Gene3D" id="1.10.287.130">
    <property type="match status" value="1"/>
</dbReference>
<dbReference type="SUPFAM" id="SSF55073">
    <property type="entry name" value="Nucleotide cyclase"/>
    <property type="match status" value="1"/>
</dbReference>
<dbReference type="InterPro" id="IPR000014">
    <property type="entry name" value="PAS"/>
</dbReference>
<dbReference type="Gene3D" id="3.30.565.10">
    <property type="entry name" value="Histidine kinase-like ATPase, C-terminal domain"/>
    <property type="match status" value="1"/>
</dbReference>
<dbReference type="PROSITE" id="PS50113">
    <property type="entry name" value="PAC"/>
    <property type="match status" value="1"/>
</dbReference>
<dbReference type="InterPro" id="IPR005467">
    <property type="entry name" value="His_kinase_dom"/>
</dbReference>
<dbReference type="NCBIfam" id="TIGR00229">
    <property type="entry name" value="sensory_box"/>
    <property type="match status" value="2"/>
</dbReference>
<dbReference type="Gene3D" id="3.30.450.20">
    <property type="entry name" value="PAS domain"/>
    <property type="match status" value="2"/>
</dbReference>
<dbReference type="Pfam" id="PF00563">
    <property type="entry name" value="EAL"/>
    <property type="match status" value="1"/>
</dbReference>
<dbReference type="PROSITE" id="PS50887">
    <property type="entry name" value="GGDEF"/>
    <property type="match status" value="1"/>
</dbReference>
<evidence type="ECO:0000259" key="13">
    <source>
        <dbReference type="PROSITE" id="PS50883"/>
    </source>
</evidence>
<keyword evidence="6" id="KW-0418">Kinase</keyword>
<keyword evidence="16" id="KW-1185">Reference proteome</keyword>
<dbReference type="SUPFAM" id="SSF55785">
    <property type="entry name" value="PYP-like sensor domain (PAS domain)"/>
    <property type="match status" value="2"/>
</dbReference>
<dbReference type="AlphaFoldDB" id="A0A1H3I5E3"/>
<dbReference type="InterPro" id="IPR052155">
    <property type="entry name" value="Biofilm_reg_signaling"/>
</dbReference>
<dbReference type="SMART" id="SM00387">
    <property type="entry name" value="HATPase_c"/>
    <property type="match status" value="1"/>
</dbReference>
<dbReference type="Gene3D" id="3.20.20.450">
    <property type="entry name" value="EAL domain"/>
    <property type="match status" value="1"/>
</dbReference>
<evidence type="ECO:0000259" key="10">
    <source>
        <dbReference type="PROSITE" id="PS50109"/>
    </source>
</evidence>
<feature type="domain" description="EAL" evidence="13">
    <location>
        <begin position="317"/>
        <end position="569"/>
    </location>
</feature>
<dbReference type="InterPro" id="IPR013655">
    <property type="entry name" value="PAS_fold_3"/>
</dbReference>
<dbReference type="InterPro" id="IPR000700">
    <property type="entry name" value="PAS-assoc_C"/>
</dbReference>
<organism evidence="15 16">
    <name type="scientific">Evansella caseinilytica</name>
    <dbReference type="NCBI Taxonomy" id="1503961"/>
    <lineage>
        <taxon>Bacteria</taxon>
        <taxon>Bacillati</taxon>
        <taxon>Bacillota</taxon>
        <taxon>Bacilli</taxon>
        <taxon>Bacillales</taxon>
        <taxon>Bacillaceae</taxon>
        <taxon>Evansella</taxon>
    </lineage>
</organism>
<dbReference type="Pfam" id="PF00990">
    <property type="entry name" value="GGDEF"/>
    <property type="match status" value="1"/>
</dbReference>
<dbReference type="InterPro" id="IPR001633">
    <property type="entry name" value="EAL_dom"/>
</dbReference>
<dbReference type="SMART" id="SM00091">
    <property type="entry name" value="PAS"/>
    <property type="match status" value="2"/>
</dbReference>
<dbReference type="Pfam" id="PF00512">
    <property type="entry name" value="HisKA"/>
    <property type="match status" value="1"/>
</dbReference>
<dbReference type="Pfam" id="PF08447">
    <property type="entry name" value="PAS_3"/>
    <property type="match status" value="2"/>
</dbReference>
<sequence length="934" mass="105666">MKRLLRSRQTNTEDNPSKRSEARAEIQVQASHDFIGIADEKGVIINQYPAVLKVFGYSPEQFIGVRCLDFVFESDVMKAEQLFVSALKNPGRTVRTAVRIMQADQQLVNCEVSITNLLQNGQVKGMMVHCWERTEKTLTANDQHLTYFDYLTDLPNRYLLESRLAEELLRSEAENSGLALLIIDLDRFKLVNARMGYQIGDLLLKKVAQRLSNVVNGNGMLFRYGGDEYMILLAGADRKAAYHAAEAIWRDFSAPFFVEDRELVISPSIGISMFPADGTTADELIRNADVALYEVKKNGKNNWKFYSSLYDLEYMNPLLMETELYKALEQQQLLLHYQPKVNLATGEITGVEALIRWEHPVWGIIPPLDFIPLAEATGLIIPIGDWALESACRQLRKWHQQGFDTVVSVNVSMQQLHQPDLLGKIKQILKRNKLKPEYLELEITESVTADINQAISTLTALKKLGVKISIDDFGTGFSSFTYLKEFPIDTIKIDQSFLEGVPDSPKDETIIKAILSMGCNLHVNVIAEGVERKEQLIFLQKQHCNEGQGYFFSKPLPPEELEKLVPEIRQKVIEYGIDQKKEAAEEDNLVFAQQAAAFVAEKGVELFRIFDGAGELLYVSPSHEAVLGYPPSAFMKQRELEFVHPEDASLLQAAFQQTIREKTPQQFELREKSAAGEWLLFDVSLTPVLDKKCDVDRIIFTGRDISTKREAEERLWKSKKLEVIGEFAASIAHEIRTPLTSLKGFTHLLEKGMVKQDYFEVIRSSFHQIEDFLKEFLFIAKPQAITPAFADINSILRHVKAELEPVAAANKVSIVIDDKSGIAGIICDETQMRKVFHQLIRNGIEAITDGGTVRLEIQVEQAELLVRVIDNGVGMSSERIEKLGEPFFRNNEKGVGLGLMLCYRIIWQHKGTIVINSQEKKGTIVEVRLPVSHE</sequence>
<dbReference type="STRING" id="1503961.SAMN05421736_101717"/>
<dbReference type="Gene3D" id="3.30.70.270">
    <property type="match status" value="1"/>
</dbReference>
<dbReference type="InterPro" id="IPR004358">
    <property type="entry name" value="Sig_transdc_His_kin-like_C"/>
</dbReference>
<feature type="domain" description="PAS" evidence="11">
    <location>
        <begin position="20"/>
        <end position="90"/>
    </location>
</feature>
<keyword evidence="5" id="KW-0547">Nucleotide-binding</keyword>
<dbReference type="SMART" id="SM00388">
    <property type="entry name" value="HisKA"/>
    <property type="match status" value="1"/>
</dbReference>
<dbReference type="SMART" id="SM00267">
    <property type="entry name" value="GGDEF"/>
    <property type="match status" value="1"/>
</dbReference>
<dbReference type="PROSITE" id="PS50883">
    <property type="entry name" value="EAL"/>
    <property type="match status" value="1"/>
</dbReference>
<evidence type="ECO:0000259" key="12">
    <source>
        <dbReference type="PROSITE" id="PS50113"/>
    </source>
</evidence>
<proteinExistence type="predicted"/>
<evidence type="ECO:0000256" key="7">
    <source>
        <dbReference type="ARBA" id="ARBA00022840"/>
    </source>
</evidence>
<dbReference type="NCBIfam" id="TIGR00254">
    <property type="entry name" value="GGDEF"/>
    <property type="match status" value="1"/>
</dbReference>
<evidence type="ECO:0000259" key="14">
    <source>
        <dbReference type="PROSITE" id="PS50887"/>
    </source>
</evidence>
<keyword evidence="8" id="KW-0902">Two-component regulatory system</keyword>
<comment type="catalytic activity">
    <reaction evidence="1">
        <text>ATP + protein L-histidine = ADP + protein N-phospho-L-histidine.</text>
        <dbReference type="EC" id="2.7.13.3"/>
    </reaction>
</comment>
<dbReference type="PANTHER" id="PTHR44757:SF2">
    <property type="entry name" value="BIOFILM ARCHITECTURE MAINTENANCE PROTEIN MBAA"/>
    <property type="match status" value="1"/>
</dbReference>
<feature type="domain" description="Histidine kinase" evidence="10">
    <location>
        <begin position="730"/>
        <end position="933"/>
    </location>
</feature>
<dbReference type="CDD" id="cd01949">
    <property type="entry name" value="GGDEF"/>
    <property type="match status" value="1"/>
</dbReference>
<evidence type="ECO:0000256" key="3">
    <source>
        <dbReference type="ARBA" id="ARBA00022553"/>
    </source>
</evidence>
<dbReference type="PROSITE" id="PS50109">
    <property type="entry name" value="HIS_KIN"/>
    <property type="match status" value="1"/>
</dbReference>
<dbReference type="SUPFAM" id="SSF141868">
    <property type="entry name" value="EAL domain-like"/>
    <property type="match status" value="1"/>
</dbReference>
<dbReference type="SUPFAM" id="SSF47384">
    <property type="entry name" value="Homodimeric domain of signal transducing histidine kinase"/>
    <property type="match status" value="1"/>
</dbReference>
<dbReference type="InterPro" id="IPR036890">
    <property type="entry name" value="HATPase_C_sf"/>
</dbReference>
<evidence type="ECO:0000256" key="6">
    <source>
        <dbReference type="ARBA" id="ARBA00022777"/>
    </source>
</evidence>
<dbReference type="FunFam" id="3.20.20.450:FF:000001">
    <property type="entry name" value="Cyclic di-GMP phosphodiesterase yahA"/>
    <property type="match status" value="1"/>
</dbReference>
<feature type="domain" description="PAC" evidence="12">
    <location>
        <begin position="665"/>
        <end position="717"/>
    </location>
</feature>
<accession>A0A1H3I5E3</accession>
<dbReference type="CDD" id="cd00130">
    <property type="entry name" value="PAS"/>
    <property type="match status" value="2"/>
</dbReference>
<keyword evidence="3" id="KW-0597">Phosphoprotein</keyword>
<dbReference type="InterPro" id="IPR043128">
    <property type="entry name" value="Rev_trsase/Diguanyl_cyclase"/>
</dbReference>
<protein>
    <recommendedName>
        <fullName evidence="2">histidine kinase</fullName>
        <ecNumber evidence="2">2.7.13.3</ecNumber>
    </recommendedName>
</protein>
<evidence type="ECO:0000313" key="15">
    <source>
        <dbReference type="EMBL" id="SDY22675.1"/>
    </source>
</evidence>